<dbReference type="PANTHER" id="PTHR10073">
    <property type="entry name" value="DNA MISMATCH REPAIR PROTEIN MLH, PMS, MUTL"/>
    <property type="match status" value="1"/>
</dbReference>
<dbReference type="PANTHER" id="PTHR10073:SF12">
    <property type="entry name" value="DNA MISMATCH REPAIR PROTEIN MLH1"/>
    <property type="match status" value="1"/>
</dbReference>
<dbReference type="GO" id="GO:0006298">
    <property type="term" value="P:mismatch repair"/>
    <property type="evidence" value="ECO:0007669"/>
    <property type="project" value="UniProtKB-UniRule"/>
</dbReference>
<dbReference type="InterPro" id="IPR002099">
    <property type="entry name" value="MutL/Mlh/PMS"/>
</dbReference>
<dbReference type="InterPro" id="IPR037198">
    <property type="entry name" value="MutL_C_sf"/>
</dbReference>
<dbReference type="GO" id="GO:0032300">
    <property type="term" value="C:mismatch repair complex"/>
    <property type="evidence" value="ECO:0007669"/>
    <property type="project" value="InterPro"/>
</dbReference>
<dbReference type="SMART" id="SM01340">
    <property type="entry name" value="DNA_mis_repair"/>
    <property type="match status" value="1"/>
</dbReference>
<feature type="region of interest" description="Disordered" evidence="6">
    <location>
        <begin position="357"/>
        <end position="393"/>
    </location>
</feature>
<organism evidence="9 10">
    <name type="scientific">Novacetimonas pomaceti</name>
    <dbReference type="NCBI Taxonomy" id="2021998"/>
    <lineage>
        <taxon>Bacteria</taxon>
        <taxon>Pseudomonadati</taxon>
        <taxon>Pseudomonadota</taxon>
        <taxon>Alphaproteobacteria</taxon>
        <taxon>Acetobacterales</taxon>
        <taxon>Acetobacteraceae</taxon>
        <taxon>Novacetimonas</taxon>
    </lineage>
</organism>
<dbReference type="GO" id="GO:0005524">
    <property type="term" value="F:ATP binding"/>
    <property type="evidence" value="ECO:0007669"/>
    <property type="project" value="InterPro"/>
</dbReference>
<sequence>MTEHSPSPERPVIRRLSEQVVNRIAAGEVIERPAAALKELVENALDSGARRVSILLENGGIDRIEVTDDGCGMTPEDLRLAVERHCTSKLSDETLVRISTLGFRGEALPSIGAAARLCVTSRTHGAPSAWSIRVEGGRIEEPRPCAGVAGTRVVVEDLFFATPARRKFLKSARVESGHAENTVRRLALSAPHVAFRLQFDQRVVLDLPVQDTAARAAAILDAGQADGLIPVEGERGDLRLSGYICAPSVHRATANGQLLLVNGRPVVDPVLRTAVRVAYRNVMEHGRHAVVALSLHIPPEQVDVNVHPAKTELRYADAAAVRALVIGSLGRALGIGAGIAGVRPGLLQSRPAGGARIWYPPEPSSRPSPVAGGSAFSAGLPGDAGAGDPGASVAGAGVAERRLPLADLPPAARRIMDPAVQSSAQSSALSDADAPGGRESAAHVHVHVHAGAEADFPLGAAVAQVLGTYILAQTSAGELVLVDQHAAHERLTHERLRAQYLGGEVRAQRLLLPEVVDVPQGRAELLLSYADTLSALGIEIDAFGGNAVLVRTVPALLGGGDAAAMLRDLAEELAEDDLLAPAQAQAIDGRLDAIIARMACHGSVRAGRRLTHEEMNALLRDMERTPRAGTCSHGRPTWLKLEKADLERMFGRR</sequence>
<keyword evidence="4 5" id="KW-0234">DNA repair</keyword>
<accession>A0A318Q8Y1</accession>
<dbReference type="InterPro" id="IPR036890">
    <property type="entry name" value="HATPase_C_sf"/>
</dbReference>
<dbReference type="InterPro" id="IPR038973">
    <property type="entry name" value="MutL/Mlh/Pms-like"/>
</dbReference>
<dbReference type="Proteomes" id="UP000247609">
    <property type="component" value="Unassembled WGS sequence"/>
</dbReference>
<dbReference type="Gene3D" id="3.30.565.10">
    <property type="entry name" value="Histidine kinase-like ATPase, C-terminal domain"/>
    <property type="match status" value="1"/>
</dbReference>
<dbReference type="Gene3D" id="3.30.230.10">
    <property type="match status" value="1"/>
</dbReference>
<dbReference type="GO" id="GO:0140664">
    <property type="term" value="F:ATP-dependent DNA damage sensor activity"/>
    <property type="evidence" value="ECO:0007669"/>
    <property type="project" value="InterPro"/>
</dbReference>
<dbReference type="FunFam" id="3.30.565.10:FF:000003">
    <property type="entry name" value="DNA mismatch repair endonuclease MutL"/>
    <property type="match status" value="1"/>
</dbReference>
<evidence type="ECO:0000256" key="3">
    <source>
        <dbReference type="ARBA" id="ARBA00022763"/>
    </source>
</evidence>
<evidence type="ECO:0000256" key="6">
    <source>
        <dbReference type="SAM" id="MobiDB-lite"/>
    </source>
</evidence>
<comment type="caution">
    <text evidence="9">The sequence shown here is derived from an EMBL/GenBank/DDBJ whole genome shotgun (WGS) entry which is preliminary data.</text>
</comment>
<evidence type="ECO:0000259" key="7">
    <source>
        <dbReference type="SMART" id="SM00853"/>
    </source>
</evidence>
<dbReference type="AlphaFoldDB" id="A0A318Q8Y1"/>
<dbReference type="SUPFAM" id="SSF55874">
    <property type="entry name" value="ATPase domain of HSP90 chaperone/DNA topoisomerase II/histidine kinase"/>
    <property type="match status" value="1"/>
</dbReference>
<dbReference type="InterPro" id="IPR013507">
    <property type="entry name" value="DNA_mismatch_S5_2-like"/>
</dbReference>
<dbReference type="CDD" id="cd00782">
    <property type="entry name" value="MutL_Trans"/>
    <property type="match status" value="1"/>
</dbReference>
<protein>
    <recommendedName>
        <fullName evidence="2 5">DNA mismatch repair protein MutL</fullName>
    </recommendedName>
</protein>
<reference evidence="9 10" key="1">
    <citation type="submission" date="2017-07" db="EMBL/GenBank/DDBJ databases">
        <title>A draft genome sequence of Komagataeibacter sp. T5K1.</title>
        <authorList>
            <person name="Skraban J."/>
            <person name="Cleenwerck I."/>
            <person name="Vandamme P."/>
            <person name="Trcek J."/>
        </authorList>
    </citation>
    <scope>NUCLEOTIDE SEQUENCE [LARGE SCALE GENOMIC DNA]</scope>
    <source>
        <strain evidence="9 10">T5K1</strain>
    </source>
</reference>
<feature type="domain" description="DNA mismatch repair protein S5" evidence="8">
    <location>
        <begin position="216"/>
        <end position="334"/>
    </location>
</feature>
<comment type="similarity">
    <text evidence="1 5">Belongs to the DNA mismatch repair MutL/HexB family.</text>
</comment>
<dbReference type="RefSeq" id="WP_110529121.1">
    <property type="nucleotide sequence ID" value="NZ_NOXG01000004.1"/>
</dbReference>
<evidence type="ECO:0000256" key="5">
    <source>
        <dbReference type="HAMAP-Rule" id="MF_00149"/>
    </source>
</evidence>
<proteinExistence type="inferred from homology"/>
<dbReference type="NCBIfam" id="NF000953">
    <property type="entry name" value="PRK00095.2-4"/>
    <property type="match status" value="1"/>
</dbReference>
<name>A0A318Q8Y1_9PROT</name>
<gene>
    <name evidence="5" type="primary">mutL</name>
    <name evidence="9" type="ORF">CFR71_06705</name>
</gene>
<evidence type="ECO:0000256" key="4">
    <source>
        <dbReference type="ARBA" id="ARBA00023204"/>
    </source>
</evidence>
<dbReference type="Pfam" id="PF13589">
    <property type="entry name" value="HATPase_c_3"/>
    <property type="match status" value="1"/>
</dbReference>
<dbReference type="InterPro" id="IPR020568">
    <property type="entry name" value="Ribosomal_Su5_D2-typ_SF"/>
</dbReference>
<dbReference type="InterPro" id="IPR014790">
    <property type="entry name" value="MutL_C"/>
</dbReference>
<dbReference type="InterPro" id="IPR042120">
    <property type="entry name" value="MutL_C_dimsub"/>
</dbReference>
<evidence type="ECO:0000259" key="8">
    <source>
        <dbReference type="SMART" id="SM01340"/>
    </source>
</evidence>
<evidence type="ECO:0000256" key="2">
    <source>
        <dbReference type="ARBA" id="ARBA00021975"/>
    </source>
</evidence>
<evidence type="ECO:0000313" key="10">
    <source>
        <dbReference type="Proteomes" id="UP000247609"/>
    </source>
</evidence>
<dbReference type="SUPFAM" id="SSF54211">
    <property type="entry name" value="Ribosomal protein S5 domain 2-like"/>
    <property type="match status" value="1"/>
</dbReference>
<dbReference type="PROSITE" id="PS00058">
    <property type="entry name" value="DNA_MISMATCH_REPAIR_1"/>
    <property type="match status" value="1"/>
</dbReference>
<dbReference type="InterPro" id="IPR014721">
    <property type="entry name" value="Ribsml_uS5_D2-typ_fold_subgr"/>
</dbReference>
<comment type="function">
    <text evidence="5">This protein is involved in the repair of mismatches in DNA. It is required for dam-dependent methyl-directed DNA mismatch repair. May act as a 'molecular matchmaker', a protein that promotes the formation of a stable complex between two or more DNA-binding proteins in an ATP-dependent manner without itself being part of a final effector complex.</text>
</comment>
<dbReference type="SMART" id="SM00853">
    <property type="entry name" value="MutL_C"/>
    <property type="match status" value="1"/>
</dbReference>
<dbReference type="HAMAP" id="MF_00149">
    <property type="entry name" value="DNA_mis_repair"/>
    <property type="match status" value="1"/>
</dbReference>
<keyword evidence="3 5" id="KW-0227">DNA damage</keyword>
<dbReference type="NCBIfam" id="TIGR00585">
    <property type="entry name" value="mutl"/>
    <property type="match status" value="1"/>
</dbReference>
<dbReference type="Pfam" id="PF08676">
    <property type="entry name" value="MutL_C"/>
    <property type="match status" value="1"/>
</dbReference>
<dbReference type="GO" id="GO:0016887">
    <property type="term" value="F:ATP hydrolysis activity"/>
    <property type="evidence" value="ECO:0007669"/>
    <property type="project" value="InterPro"/>
</dbReference>
<dbReference type="InterPro" id="IPR042121">
    <property type="entry name" value="MutL_C_regsub"/>
</dbReference>
<dbReference type="EMBL" id="NOXG01000004">
    <property type="protein sequence ID" value="PYD76096.1"/>
    <property type="molecule type" value="Genomic_DNA"/>
</dbReference>
<dbReference type="Pfam" id="PF01119">
    <property type="entry name" value="DNA_mis_repair"/>
    <property type="match status" value="1"/>
</dbReference>
<dbReference type="CDD" id="cd16926">
    <property type="entry name" value="HATPase_MutL-MLH-PMS-like"/>
    <property type="match status" value="1"/>
</dbReference>
<dbReference type="InterPro" id="IPR020667">
    <property type="entry name" value="DNA_mismatch_repair_MutL"/>
</dbReference>
<feature type="domain" description="MutL C-terminal dimerisation" evidence="7">
    <location>
        <begin position="461"/>
        <end position="610"/>
    </location>
</feature>
<dbReference type="InterPro" id="IPR014762">
    <property type="entry name" value="DNA_mismatch_repair_CS"/>
</dbReference>
<dbReference type="SUPFAM" id="SSF118116">
    <property type="entry name" value="DNA mismatch repair protein MutL"/>
    <property type="match status" value="1"/>
</dbReference>
<dbReference type="GO" id="GO:0030983">
    <property type="term" value="F:mismatched DNA binding"/>
    <property type="evidence" value="ECO:0007669"/>
    <property type="project" value="InterPro"/>
</dbReference>
<evidence type="ECO:0000313" key="9">
    <source>
        <dbReference type="EMBL" id="PYD76096.1"/>
    </source>
</evidence>
<dbReference type="Gene3D" id="3.30.1370.100">
    <property type="entry name" value="MutL, C-terminal domain, regulatory subdomain"/>
    <property type="match status" value="1"/>
</dbReference>
<dbReference type="Gene3D" id="3.30.1540.20">
    <property type="entry name" value="MutL, C-terminal domain, dimerisation subdomain"/>
    <property type="match status" value="1"/>
</dbReference>
<evidence type="ECO:0000256" key="1">
    <source>
        <dbReference type="ARBA" id="ARBA00006082"/>
    </source>
</evidence>